<organism evidence="8 9">
    <name type="scientific">Meloidogyne hapla</name>
    <name type="common">Root-knot nematode worm</name>
    <dbReference type="NCBI Taxonomy" id="6305"/>
    <lineage>
        <taxon>Eukaryota</taxon>
        <taxon>Metazoa</taxon>
        <taxon>Ecdysozoa</taxon>
        <taxon>Nematoda</taxon>
        <taxon>Chromadorea</taxon>
        <taxon>Rhabditida</taxon>
        <taxon>Tylenchina</taxon>
        <taxon>Tylenchomorpha</taxon>
        <taxon>Tylenchoidea</taxon>
        <taxon>Meloidogynidae</taxon>
        <taxon>Meloidogyninae</taxon>
        <taxon>Meloidogyne</taxon>
    </lineage>
</organism>
<dbReference type="OMA" id="NGIFIIQ"/>
<dbReference type="SUPFAM" id="SSF56059">
    <property type="entry name" value="Glutathione synthetase ATP-binding domain-like"/>
    <property type="match status" value="1"/>
</dbReference>
<dbReference type="GO" id="GO:0036064">
    <property type="term" value="C:ciliary basal body"/>
    <property type="evidence" value="ECO:0007669"/>
    <property type="project" value="TreeGrafter"/>
</dbReference>
<dbReference type="AlphaFoldDB" id="A0A1I8BMM5"/>
<evidence type="ECO:0000256" key="3">
    <source>
        <dbReference type="ARBA" id="ARBA00022741"/>
    </source>
</evidence>
<dbReference type="Gene3D" id="3.30.470.20">
    <property type="entry name" value="ATP-grasp fold, B domain"/>
    <property type="match status" value="1"/>
</dbReference>
<dbReference type="GO" id="GO:0015631">
    <property type="term" value="F:tubulin binding"/>
    <property type="evidence" value="ECO:0007669"/>
    <property type="project" value="TreeGrafter"/>
</dbReference>
<keyword evidence="3" id="KW-0547">Nucleotide-binding</keyword>
<dbReference type="WBParaSite" id="MhA1_Contig309.frz3.gene23">
    <property type="protein sequence ID" value="MhA1_Contig309.frz3.gene23"/>
    <property type="gene ID" value="MhA1_Contig309.frz3.gene23"/>
</dbReference>
<keyword evidence="8" id="KW-1185">Reference proteome</keyword>
<dbReference type="GO" id="GO:0019098">
    <property type="term" value="P:reproductive behavior"/>
    <property type="evidence" value="ECO:0007669"/>
    <property type="project" value="UniProtKB-ARBA"/>
</dbReference>
<evidence type="ECO:0000256" key="4">
    <source>
        <dbReference type="ARBA" id="ARBA00022840"/>
    </source>
</evidence>
<evidence type="ECO:0000313" key="9">
    <source>
        <dbReference type="WBParaSite" id="MhA1_Contig309.frz3.gene23"/>
    </source>
</evidence>
<protein>
    <recommendedName>
        <fullName evidence="5">Tubulin--tyrosine ligase-like protein 5</fullName>
    </recommendedName>
</protein>
<proteinExistence type="inferred from homology"/>
<dbReference type="Pfam" id="PF03133">
    <property type="entry name" value="TTL"/>
    <property type="match status" value="1"/>
</dbReference>
<keyword evidence="2" id="KW-0436">Ligase</keyword>
<dbReference type="PANTHER" id="PTHR12241">
    <property type="entry name" value="TUBULIN POLYGLUTAMYLASE"/>
    <property type="match status" value="1"/>
</dbReference>
<dbReference type="GO" id="GO:0005524">
    <property type="term" value="F:ATP binding"/>
    <property type="evidence" value="ECO:0007669"/>
    <property type="project" value="UniProtKB-KW"/>
</dbReference>
<evidence type="ECO:0000256" key="1">
    <source>
        <dbReference type="ARBA" id="ARBA00006820"/>
    </source>
</evidence>
<dbReference type="PROSITE" id="PS51221">
    <property type="entry name" value="TTL"/>
    <property type="match status" value="1"/>
</dbReference>
<evidence type="ECO:0000256" key="7">
    <source>
        <dbReference type="SAM" id="MobiDB-lite"/>
    </source>
</evidence>
<accession>A0A1I8BMM5</accession>
<dbReference type="Proteomes" id="UP000095281">
    <property type="component" value="Unplaced"/>
</dbReference>
<evidence type="ECO:0000256" key="6">
    <source>
        <dbReference type="ARBA" id="ARBA00049274"/>
    </source>
</evidence>
<dbReference type="InterPro" id="IPR004344">
    <property type="entry name" value="TTL/TTLL_fam"/>
</dbReference>
<evidence type="ECO:0000313" key="8">
    <source>
        <dbReference type="Proteomes" id="UP000095281"/>
    </source>
</evidence>
<comment type="similarity">
    <text evidence="1">Belongs to the tubulin--tyrosine ligase family.</text>
</comment>
<evidence type="ECO:0000256" key="2">
    <source>
        <dbReference type="ARBA" id="ARBA00022598"/>
    </source>
</evidence>
<name>A0A1I8BMM5_MELHA</name>
<evidence type="ECO:0000256" key="5">
    <source>
        <dbReference type="ARBA" id="ARBA00041448"/>
    </source>
</evidence>
<comment type="catalytic activity">
    <reaction evidence="6">
        <text>L-glutamyl-[protein] + L-glutamate + ATP = gamma-L-glutamyl-L-glutamyl-[protein] + ADP + phosphate + H(+)</text>
        <dbReference type="Rhea" id="RHEA:60144"/>
        <dbReference type="Rhea" id="RHEA-COMP:10208"/>
        <dbReference type="Rhea" id="RHEA-COMP:15517"/>
        <dbReference type="ChEBI" id="CHEBI:15378"/>
        <dbReference type="ChEBI" id="CHEBI:29973"/>
        <dbReference type="ChEBI" id="CHEBI:29985"/>
        <dbReference type="ChEBI" id="CHEBI:30616"/>
        <dbReference type="ChEBI" id="CHEBI:43474"/>
        <dbReference type="ChEBI" id="CHEBI:143622"/>
        <dbReference type="ChEBI" id="CHEBI:456216"/>
    </reaction>
    <physiologicalReaction direction="left-to-right" evidence="6">
        <dbReference type="Rhea" id="RHEA:60145"/>
    </physiologicalReaction>
</comment>
<feature type="region of interest" description="Disordered" evidence="7">
    <location>
        <begin position="692"/>
        <end position="713"/>
    </location>
</feature>
<feature type="compositionally biased region" description="Low complexity" evidence="7">
    <location>
        <begin position="692"/>
        <end position="705"/>
    </location>
</feature>
<sequence length="748" mass="85909">MDVDTKTLNSLSNASDLTNTINGGKDYFLLTFDPIAFKYIGRRVVGSSTQRKFTKLGEDFNICFKLIKSDSKLVKSLLFSYGFLQCSSKNPHCNLIWTNTHLSTNSMRQLKLWQRMNHFPRSWMLTKKDCLYENVNRAGVLYGQDYFNFIPDFFCTPLCDEDTTSLINCCKEIENGKQSPFIVKPAGGSFGKGIFFLSRAVEVYSVDNSQKLVISRYIERPLLINGLKWDLRIYVLVTSFYPLIVYMYSDGLARFAVHTYKDGKTNFDDLNQHLTNYVLNKTSEYFIRNTDCSVEDMGHKWTLGALLRHLEENSDVDTELLMVRIEDIVIKSLLSIQPRVAAMCRKLNLHPKCCFELFGFDILVDEHLKPWLLEMNLSPSLSCDSPLDTLLKSHLFCDVLNIASIPLVSDKNIENECYYGEEEYELTDQHQKQFKKHLNDEKLDNENKQNLQNSLQPQTPSTSSLSNSSINGFIPLSTNDIDEEMLQQCSTNKRKLSPKQQLRASKIKKMQTPQKVSFSSERMSALYLERVELLFEKLMIENKRRGHFNRIFPRRTTWRMYCTILEDCGQEHWDKALHNLLSNEYNQSSSPPKLSMFDVQLTHEQLMNAEKFPKRELLDPAVKNIALAEALEEANCYKMKKVYTTGSSGDLRPYPSALPKLRPIARRRTKSQCIADELKQEKLEKKKEELAAATASTSLNNSTNSPTAPLLELDPNLPSLALKETEGTKYAINENQKMKKNNSVNGII</sequence>
<reference evidence="9" key="1">
    <citation type="submission" date="2016-11" db="UniProtKB">
        <authorList>
            <consortium name="WormBaseParasite"/>
        </authorList>
    </citation>
    <scope>IDENTIFICATION</scope>
</reference>
<dbReference type="PANTHER" id="PTHR12241:SF145">
    <property type="entry name" value="TUBULIN POLYGLUTAMYLASE TTLL5"/>
    <property type="match status" value="1"/>
</dbReference>
<keyword evidence="4" id="KW-0067">ATP-binding</keyword>
<dbReference type="GO" id="GO:0070740">
    <property type="term" value="F:tubulin-glutamic acid ligase activity"/>
    <property type="evidence" value="ECO:0007669"/>
    <property type="project" value="TreeGrafter"/>
</dbReference>
<dbReference type="GO" id="GO:0000226">
    <property type="term" value="P:microtubule cytoskeleton organization"/>
    <property type="evidence" value="ECO:0007669"/>
    <property type="project" value="TreeGrafter"/>
</dbReference>